<dbReference type="Gene3D" id="3.40.50.880">
    <property type="match status" value="1"/>
</dbReference>
<evidence type="ECO:0000313" key="3">
    <source>
        <dbReference type="EMBL" id="ADY51621.1"/>
    </source>
</evidence>
<dbReference type="Pfam" id="PF06283">
    <property type="entry name" value="ThuA"/>
    <property type="match status" value="1"/>
</dbReference>
<dbReference type="EMBL" id="CP002545">
    <property type="protein sequence ID" value="ADY51621.1"/>
    <property type="molecule type" value="Genomic_DNA"/>
</dbReference>
<feature type="domain" description="ThuA-like" evidence="2">
    <location>
        <begin position="29"/>
        <end position="239"/>
    </location>
</feature>
<organism evidence="3 4">
    <name type="scientific">Pseudopedobacter saltans (strain ATCC 51119 / DSM 12145 / JCM 21818 / CCUG 39354 / LMG 10337 / NBRC 100064 / NCIMB 13643)</name>
    <name type="common">Pedobacter saltans</name>
    <dbReference type="NCBI Taxonomy" id="762903"/>
    <lineage>
        <taxon>Bacteria</taxon>
        <taxon>Pseudomonadati</taxon>
        <taxon>Bacteroidota</taxon>
        <taxon>Sphingobacteriia</taxon>
        <taxon>Sphingobacteriales</taxon>
        <taxon>Sphingobacteriaceae</taxon>
        <taxon>Pseudopedobacter</taxon>
    </lineage>
</organism>
<feature type="chain" id="PRO_5003256851" evidence="1">
    <location>
        <begin position="22"/>
        <end position="241"/>
    </location>
</feature>
<dbReference type="SUPFAM" id="SSF52317">
    <property type="entry name" value="Class I glutamine amidotransferase-like"/>
    <property type="match status" value="1"/>
</dbReference>
<gene>
    <name evidence="3" type="ordered locus">Pedsa_1050</name>
</gene>
<dbReference type="PANTHER" id="PTHR40469">
    <property type="entry name" value="SECRETED GLYCOSYL HYDROLASE"/>
    <property type="match status" value="1"/>
</dbReference>
<proteinExistence type="predicted"/>
<keyword evidence="1" id="KW-0732">Signal</keyword>
<reference evidence="4" key="2">
    <citation type="submission" date="2011-02" db="EMBL/GenBank/DDBJ databases">
        <title>The complete genome of Pedobacter saltans DSM 12145.</title>
        <authorList>
            <consortium name="US DOE Joint Genome Institute (JGI-PGF)"/>
            <person name="Lucas S."/>
            <person name="Copeland A."/>
            <person name="Lapidus A."/>
            <person name="Bruce D."/>
            <person name="Goodwin L."/>
            <person name="Pitluck S."/>
            <person name="Kyrpides N."/>
            <person name="Mavromatis K."/>
            <person name="Pagani I."/>
            <person name="Ivanova N."/>
            <person name="Ovchinnikova G."/>
            <person name="Lu M."/>
            <person name="Detter J.C."/>
            <person name="Han C."/>
            <person name="Land M."/>
            <person name="Hauser L."/>
            <person name="Markowitz V."/>
            <person name="Cheng J.-F."/>
            <person name="Hugenholtz P."/>
            <person name="Woyke T."/>
            <person name="Wu D."/>
            <person name="Tindall B."/>
            <person name="Pomrenke H.G."/>
            <person name="Brambilla E."/>
            <person name="Klenk H.-P."/>
            <person name="Eisen J.A."/>
        </authorList>
    </citation>
    <scope>NUCLEOTIDE SEQUENCE [LARGE SCALE GENOMIC DNA]</scope>
    <source>
        <strain evidence="4">ATCC 51119 / DSM 12145 / JCM 21818 / LMG 10337 / NBRC 100064 / NCIMB 13643</strain>
    </source>
</reference>
<feature type="signal peptide" evidence="1">
    <location>
        <begin position="1"/>
        <end position="21"/>
    </location>
</feature>
<dbReference type="OrthoDB" id="9816308at2"/>
<keyword evidence="4" id="KW-1185">Reference proteome</keyword>
<dbReference type="Proteomes" id="UP000000310">
    <property type="component" value="Chromosome"/>
</dbReference>
<evidence type="ECO:0000313" key="4">
    <source>
        <dbReference type="Proteomes" id="UP000000310"/>
    </source>
</evidence>
<reference evidence="3 4" key="1">
    <citation type="journal article" date="2011" name="Stand. Genomic Sci.">
        <title>Complete genome sequence of the gliding, heparinolytic Pedobacter saltans type strain (113).</title>
        <authorList>
            <person name="Liolios K."/>
            <person name="Sikorski J."/>
            <person name="Lu M."/>
            <person name="Nolan M."/>
            <person name="Lapidus A."/>
            <person name="Lucas S."/>
            <person name="Hammon N."/>
            <person name="Deshpande S."/>
            <person name="Cheng J.F."/>
            <person name="Tapia R."/>
            <person name="Han C."/>
            <person name="Goodwin L."/>
            <person name="Pitluck S."/>
            <person name="Huntemann M."/>
            <person name="Ivanova N."/>
            <person name="Pagani I."/>
            <person name="Mavromatis K."/>
            <person name="Ovchinikova G."/>
            <person name="Pati A."/>
            <person name="Chen A."/>
            <person name="Palaniappan K."/>
            <person name="Land M."/>
            <person name="Hauser L."/>
            <person name="Brambilla E.M."/>
            <person name="Kotsyurbenko O."/>
            <person name="Rohde M."/>
            <person name="Tindall B.J."/>
            <person name="Abt B."/>
            <person name="Goker M."/>
            <person name="Detter J.C."/>
            <person name="Woyke T."/>
            <person name="Bristow J."/>
            <person name="Eisen J.A."/>
            <person name="Markowitz V."/>
            <person name="Hugenholtz P."/>
            <person name="Klenk H.P."/>
            <person name="Kyrpides N.C."/>
        </authorList>
    </citation>
    <scope>NUCLEOTIDE SEQUENCE [LARGE SCALE GENOMIC DNA]</scope>
    <source>
        <strain evidence="4">ATCC 51119 / DSM 12145 / JCM 21818 / LMG 10337 / NBRC 100064 / NCIMB 13643</strain>
    </source>
</reference>
<dbReference type="InterPro" id="IPR029062">
    <property type="entry name" value="Class_I_gatase-like"/>
</dbReference>
<sequence length="241" mass="27769">MKKKSILILSFLTLLCVSGFALQRKPKNLLVFSYTQKYRHKSIEPGKESLTKWAKQKGYQIDFSENPNDFSDDNLKKYNALIFLNPTGTNVFTDSQKSAFKKYINKGGGFVGIHAATDFCFEWEWYGKLVGAFFTNHPKIQEATIKVIDNKHQSTSFLDKEFRYTDEWYNFKDLNPEVKVLLALDESSYTGGTMNGNHPIAWYHKFDGGKSFYTGLGHRDECFSDPLFMKHLEGGIEYVLK</sequence>
<dbReference type="KEGG" id="psn:Pedsa_1050"/>
<name>F0SBH5_PSESL</name>
<accession>F0SBH5</accession>
<dbReference type="RefSeq" id="WP_013632120.1">
    <property type="nucleotide sequence ID" value="NC_015177.1"/>
</dbReference>
<evidence type="ECO:0000259" key="2">
    <source>
        <dbReference type="Pfam" id="PF06283"/>
    </source>
</evidence>
<dbReference type="PANTHER" id="PTHR40469:SF2">
    <property type="entry name" value="GALACTOSE-BINDING DOMAIN-LIKE SUPERFAMILY PROTEIN"/>
    <property type="match status" value="1"/>
</dbReference>
<dbReference type="AlphaFoldDB" id="F0SBH5"/>
<evidence type="ECO:0000256" key="1">
    <source>
        <dbReference type="SAM" id="SignalP"/>
    </source>
</evidence>
<protein>
    <submittedName>
        <fullName evidence="3">Crp/FNR family transcriptional regulator</fullName>
    </submittedName>
</protein>
<dbReference type="HOGENOM" id="CLU_057383_1_2_10"/>
<dbReference type="InterPro" id="IPR029010">
    <property type="entry name" value="ThuA-like"/>
</dbReference>
<dbReference type="eggNOG" id="COG3828">
    <property type="taxonomic scope" value="Bacteria"/>
</dbReference>
<dbReference type="STRING" id="762903.Pedsa_1050"/>